<evidence type="ECO:0000256" key="4">
    <source>
        <dbReference type="ARBA" id="ARBA00023136"/>
    </source>
</evidence>
<dbReference type="GO" id="GO:0016020">
    <property type="term" value="C:membrane"/>
    <property type="evidence" value="ECO:0007669"/>
    <property type="project" value="UniProtKB-SubCell"/>
</dbReference>
<keyword evidence="4 7" id="KW-0472">Membrane</keyword>
<dbReference type="PANTHER" id="PTHR12680:SF6">
    <property type="entry name" value="PROTEIN PHTF"/>
    <property type="match status" value="1"/>
</dbReference>
<dbReference type="EMBL" id="FN653071">
    <property type="protein sequence ID" value="CBY10902.1"/>
    <property type="molecule type" value="Genomic_DNA"/>
</dbReference>
<keyword evidence="5" id="KW-0325">Glycoprotein</keyword>
<proteinExistence type="predicted"/>
<dbReference type="PANTHER" id="PTHR12680">
    <property type="entry name" value="PUTATIVE HOMEODOMAIN TRANSCRIPTION FACTOR PHTF"/>
    <property type="match status" value="1"/>
</dbReference>
<reference evidence="9" key="1">
    <citation type="journal article" date="2010" name="Science">
        <title>Plasticity of animal genome architecture unmasked by rapid evolution of a pelagic tunicate.</title>
        <authorList>
            <person name="Denoeud F."/>
            <person name="Henriet S."/>
            <person name="Mungpakdee S."/>
            <person name="Aury J.M."/>
            <person name="Da Silva C."/>
            <person name="Brinkmann H."/>
            <person name="Mikhaleva J."/>
            <person name="Olsen L.C."/>
            <person name="Jubin C."/>
            <person name="Canestro C."/>
            <person name="Bouquet J.M."/>
            <person name="Danks G."/>
            <person name="Poulain J."/>
            <person name="Campsteijn C."/>
            <person name="Adamski M."/>
            <person name="Cross I."/>
            <person name="Yadetie F."/>
            <person name="Muffato M."/>
            <person name="Louis A."/>
            <person name="Butcher S."/>
            <person name="Tsagkogeorga G."/>
            <person name="Konrad A."/>
            <person name="Singh S."/>
            <person name="Jensen M.F."/>
            <person name="Cong E.H."/>
            <person name="Eikeseth-Otteraa H."/>
            <person name="Noel B."/>
            <person name="Anthouard V."/>
            <person name="Porcel B.M."/>
            <person name="Kachouri-Lafond R."/>
            <person name="Nishino A."/>
            <person name="Ugolini M."/>
            <person name="Chourrout P."/>
            <person name="Nishida H."/>
            <person name="Aasland R."/>
            <person name="Huzurbazar S."/>
            <person name="Westhof E."/>
            <person name="Delsuc F."/>
            <person name="Lehrach H."/>
            <person name="Reinhardt R."/>
            <person name="Weissenbach J."/>
            <person name="Roy S.W."/>
            <person name="Artiguenave F."/>
            <person name="Postlethwait J.H."/>
            <person name="Manak J.R."/>
            <person name="Thompson E.M."/>
            <person name="Jaillon O."/>
            <person name="Du Pasquier L."/>
            <person name="Boudinot P."/>
            <person name="Liberles D.A."/>
            <person name="Volff J.N."/>
            <person name="Philippe H."/>
            <person name="Lenhard B."/>
            <person name="Roest Crollius H."/>
            <person name="Wincker P."/>
            <person name="Chourrout D."/>
        </authorList>
    </citation>
    <scope>NUCLEOTIDE SEQUENCE [LARGE SCALE GENOMIC DNA]</scope>
</reference>
<feature type="region of interest" description="Disordered" evidence="6">
    <location>
        <begin position="252"/>
        <end position="279"/>
    </location>
</feature>
<evidence type="ECO:0000313" key="10">
    <source>
        <dbReference type="Proteomes" id="UP000001307"/>
    </source>
</evidence>
<keyword evidence="2 7" id="KW-0812">Transmembrane</keyword>
<gene>
    <name evidence="9" type="ORF">GSOID_T00014576001</name>
</gene>
<feature type="domain" description="PHTF1/2 N-terminal" evidence="8">
    <location>
        <begin position="5"/>
        <end position="111"/>
    </location>
</feature>
<dbReference type="AlphaFoldDB" id="E4XLI7"/>
<evidence type="ECO:0000256" key="5">
    <source>
        <dbReference type="ARBA" id="ARBA00023180"/>
    </source>
</evidence>
<accession>E4XLI7</accession>
<protein>
    <recommendedName>
        <fullName evidence="8">PHTF1/2 N-terminal domain-containing protein</fullName>
    </recommendedName>
</protein>
<dbReference type="Proteomes" id="UP000001307">
    <property type="component" value="Unassembled WGS sequence"/>
</dbReference>
<dbReference type="InterPro" id="IPR021980">
    <property type="entry name" value="PHTF1/2_N"/>
</dbReference>
<feature type="region of interest" description="Disordered" evidence="6">
    <location>
        <begin position="185"/>
        <end position="216"/>
    </location>
</feature>
<evidence type="ECO:0000313" key="9">
    <source>
        <dbReference type="EMBL" id="CBY10902.1"/>
    </source>
</evidence>
<name>E4XLI7_OIKDI</name>
<comment type="subcellular location">
    <subcellularLocation>
        <location evidence="1">Membrane</location>
        <topology evidence="1">Multi-pass membrane protein</topology>
    </subcellularLocation>
</comment>
<feature type="compositionally biased region" description="Polar residues" evidence="6">
    <location>
        <begin position="190"/>
        <end position="209"/>
    </location>
</feature>
<evidence type="ECO:0000256" key="1">
    <source>
        <dbReference type="ARBA" id="ARBA00004141"/>
    </source>
</evidence>
<evidence type="ECO:0000259" key="8">
    <source>
        <dbReference type="Pfam" id="PF12129"/>
    </source>
</evidence>
<evidence type="ECO:0000256" key="3">
    <source>
        <dbReference type="ARBA" id="ARBA00022989"/>
    </source>
</evidence>
<keyword evidence="3 7" id="KW-1133">Transmembrane helix</keyword>
<evidence type="ECO:0000256" key="6">
    <source>
        <dbReference type="SAM" id="MobiDB-lite"/>
    </source>
</evidence>
<organism evidence="9">
    <name type="scientific">Oikopleura dioica</name>
    <name type="common">Tunicate</name>
    <dbReference type="NCBI Taxonomy" id="34765"/>
    <lineage>
        <taxon>Eukaryota</taxon>
        <taxon>Metazoa</taxon>
        <taxon>Chordata</taxon>
        <taxon>Tunicata</taxon>
        <taxon>Appendicularia</taxon>
        <taxon>Copelata</taxon>
        <taxon>Oikopleuridae</taxon>
        <taxon>Oikopleura</taxon>
    </lineage>
</organism>
<evidence type="ECO:0000256" key="7">
    <source>
        <dbReference type="SAM" id="Phobius"/>
    </source>
</evidence>
<sequence length="279" mass="31893">MEDMYVDNIIGWFQNKVADYDLQIWEKSVVRRELHEELTVEGSRKAPVPEHLIDLDLVQGNTFAKAQPVDAGLTPWTHGIMLSLFMPLNVTWWKERTSLGFTMFLICIWLLMGVFADELLRERRKFASSSVKRSHHSSHFACCFIGPALQKTSHATRRTTRSKTLRRCSIFSDIGPFAGLRKMYAKHSETPSSDSTSLEGPSKSSTRAQNCRKRRSRTLHLENQFLRKRNFGDDHSDDGDIQPLICRERLYENIQKSSSSSSTGESPDNDSDINSDYNG</sequence>
<dbReference type="InParanoid" id="E4XLI7"/>
<dbReference type="InterPro" id="IPR039775">
    <property type="entry name" value="PHTF1/2"/>
</dbReference>
<keyword evidence="10" id="KW-1185">Reference proteome</keyword>
<dbReference type="GO" id="GO:0005783">
    <property type="term" value="C:endoplasmic reticulum"/>
    <property type="evidence" value="ECO:0007669"/>
    <property type="project" value="InterPro"/>
</dbReference>
<feature type="transmembrane region" description="Helical" evidence="7">
    <location>
        <begin position="98"/>
        <end position="116"/>
    </location>
</feature>
<evidence type="ECO:0000256" key="2">
    <source>
        <dbReference type="ARBA" id="ARBA00022692"/>
    </source>
</evidence>
<dbReference type="Pfam" id="PF12129">
    <property type="entry name" value="PHTF1-2_N"/>
    <property type="match status" value="1"/>
</dbReference>